<evidence type="ECO:0000313" key="3">
    <source>
        <dbReference type="Proteomes" id="UP001611580"/>
    </source>
</evidence>
<accession>A0ABW7XDG2</accession>
<dbReference type="RefSeq" id="WP_397400684.1">
    <property type="nucleotide sequence ID" value="NZ_JBIRYI010000001.1"/>
</dbReference>
<name>A0ABW7XDG2_9MICO</name>
<dbReference type="EMBL" id="JBIRYI010000001">
    <property type="protein sequence ID" value="MFI2485522.1"/>
    <property type="molecule type" value="Genomic_DNA"/>
</dbReference>
<evidence type="ECO:0000313" key="2">
    <source>
        <dbReference type="EMBL" id="MFI2485522.1"/>
    </source>
</evidence>
<reference evidence="2 3" key="1">
    <citation type="submission" date="2024-10" db="EMBL/GenBank/DDBJ databases">
        <title>The Natural Products Discovery Center: Release of the First 8490 Sequenced Strains for Exploring Actinobacteria Biosynthetic Diversity.</title>
        <authorList>
            <person name="Kalkreuter E."/>
            <person name="Kautsar S.A."/>
            <person name="Yang D."/>
            <person name="Bader C.D."/>
            <person name="Teijaro C.N."/>
            <person name="Fluegel L."/>
            <person name="Davis C.M."/>
            <person name="Simpson J.R."/>
            <person name="Lauterbach L."/>
            <person name="Steele A.D."/>
            <person name="Gui C."/>
            <person name="Meng S."/>
            <person name="Li G."/>
            <person name="Viehrig K."/>
            <person name="Ye F."/>
            <person name="Su P."/>
            <person name="Kiefer A.F."/>
            <person name="Nichols A."/>
            <person name="Cepeda A.J."/>
            <person name="Yan W."/>
            <person name="Fan B."/>
            <person name="Jiang Y."/>
            <person name="Adhikari A."/>
            <person name="Zheng C.-J."/>
            <person name="Schuster L."/>
            <person name="Cowan T.M."/>
            <person name="Smanski M.J."/>
            <person name="Chevrette M.G."/>
            <person name="De Carvalho L.P.S."/>
            <person name="Shen B."/>
        </authorList>
    </citation>
    <scope>NUCLEOTIDE SEQUENCE [LARGE SCALE GENOMIC DNA]</scope>
    <source>
        <strain evidence="2 3">NPDC019481</strain>
    </source>
</reference>
<dbReference type="Proteomes" id="UP001611580">
    <property type="component" value="Unassembled WGS sequence"/>
</dbReference>
<sequence length="108" mass="10642">MTAAPSPSPRPARTANLVLAALGLVGVALIGVAVWVATRPFAGGWFAYAPLSATTYTPFIAPSSAWPALFAGAGALALGAVAGYVVGRRGRPANPVADDGAGPGGIDR</sequence>
<organism evidence="2 3">
    <name type="scientific">Promicromonospora kroppenstedtii</name>
    <dbReference type="NCBI Taxonomy" id="440482"/>
    <lineage>
        <taxon>Bacteria</taxon>
        <taxon>Bacillati</taxon>
        <taxon>Actinomycetota</taxon>
        <taxon>Actinomycetes</taxon>
        <taxon>Micrococcales</taxon>
        <taxon>Promicromonosporaceae</taxon>
        <taxon>Promicromonospora</taxon>
    </lineage>
</organism>
<comment type="caution">
    <text evidence="2">The sequence shown here is derived from an EMBL/GenBank/DDBJ whole genome shotgun (WGS) entry which is preliminary data.</text>
</comment>
<keyword evidence="1" id="KW-1133">Transmembrane helix</keyword>
<keyword evidence="1" id="KW-0472">Membrane</keyword>
<feature type="transmembrane region" description="Helical" evidence="1">
    <location>
        <begin position="17"/>
        <end position="37"/>
    </location>
</feature>
<proteinExistence type="predicted"/>
<evidence type="ECO:0000256" key="1">
    <source>
        <dbReference type="SAM" id="Phobius"/>
    </source>
</evidence>
<gene>
    <name evidence="2" type="ORF">ACH47X_01365</name>
</gene>
<keyword evidence="1" id="KW-0812">Transmembrane</keyword>
<protein>
    <submittedName>
        <fullName evidence="2">Uncharacterized protein</fullName>
    </submittedName>
</protein>
<feature type="transmembrane region" description="Helical" evidence="1">
    <location>
        <begin position="65"/>
        <end position="86"/>
    </location>
</feature>
<keyword evidence="3" id="KW-1185">Reference proteome</keyword>